<evidence type="ECO:0000313" key="1">
    <source>
        <dbReference type="EMBL" id="OSY50987.1"/>
    </source>
</evidence>
<dbReference type="EMBL" id="MIFZ01000254">
    <property type="protein sequence ID" value="OSY50987.1"/>
    <property type="molecule type" value="Genomic_DNA"/>
</dbReference>
<reference evidence="1 2" key="1">
    <citation type="submission" date="2016-09" db="EMBL/GenBank/DDBJ databases">
        <title>Streptomyces fradiae DSM40063, a candidate organism with high potential of specific P450 cytochromes.</title>
        <authorList>
            <person name="Grumaz C."/>
            <person name="Vainshtein Y."/>
            <person name="Kirstahler P."/>
            <person name="Sohn K."/>
        </authorList>
    </citation>
    <scope>NUCLEOTIDE SEQUENCE [LARGE SCALE GENOMIC DNA]</scope>
    <source>
        <strain evidence="1 2">DSM 40063</strain>
    </source>
</reference>
<comment type="caution">
    <text evidence="1">The sequence shown here is derived from an EMBL/GenBank/DDBJ whole genome shotgun (WGS) entry which is preliminary data.</text>
</comment>
<proteinExistence type="predicted"/>
<name>A0A1Y2NVB7_STRFR</name>
<accession>A0A1Y2NVB7</accession>
<organism evidence="1 2">
    <name type="scientific">Streptomyces fradiae ATCC 10745 = DSM 40063</name>
    <dbReference type="NCBI Taxonomy" id="1319510"/>
    <lineage>
        <taxon>Bacteria</taxon>
        <taxon>Bacillati</taxon>
        <taxon>Actinomycetota</taxon>
        <taxon>Actinomycetes</taxon>
        <taxon>Kitasatosporales</taxon>
        <taxon>Streptomycetaceae</taxon>
        <taxon>Streptomyces</taxon>
    </lineage>
</organism>
<evidence type="ECO:0000313" key="2">
    <source>
        <dbReference type="Proteomes" id="UP000194318"/>
    </source>
</evidence>
<protein>
    <submittedName>
        <fullName evidence="1">Uncharacterized protein</fullName>
    </submittedName>
</protein>
<dbReference type="AlphaFoldDB" id="A0A1Y2NVB7"/>
<dbReference type="Proteomes" id="UP000194318">
    <property type="component" value="Unassembled WGS sequence"/>
</dbReference>
<sequence length="142" mass="15389">MKISERFVGIVVLRSISLVMMPPLVSMPRDSGVTSSSRTSLTSPLSTPAWSEAPIATTSSGFTPLCGSLPVSSFTRSATAGMRVEPPTRMTWSIPEISMPASFTAFRKGTWHRSSRSEVICWNWARVSFSSRCSGPSAEALR</sequence>
<gene>
    <name evidence="1" type="ORF">BG846_03380</name>
</gene>